<sequence>MPGLFQPAEPISPSVRAQPPAVGCPAYSPTERPKGKYLVPLLLIKVQSRLLEPSILLPEATSTPNQRTDPCTWLLVPISVPLSTLPAWFGPGSDRADRIPYCPQIRLDPSGLALPYLTSPCLALLCLAVESYRTVLSSVLAELHLPQGTWKTHCIHTKLENRVWTWHAEHNPQ</sequence>
<accession>A0AAI9TTU5</accession>
<reference evidence="2" key="1">
    <citation type="submission" date="2016-11" db="EMBL/GenBank/DDBJ databases">
        <title>The genome sequence of Colletotrichum cuscutae.</title>
        <authorList>
            <person name="Baroncelli R."/>
        </authorList>
    </citation>
    <scope>NUCLEOTIDE SEQUENCE</scope>
    <source>
        <strain evidence="2">IMI 304802</strain>
    </source>
</reference>
<dbReference type="EMBL" id="MPDP01000324">
    <property type="protein sequence ID" value="KAK1445366.1"/>
    <property type="molecule type" value="Genomic_DNA"/>
</dbReference>
<keyword evidence="3" id="KW-1185">Reference proteome</keyword>
<dbReference type="Proteomes" id="UP001239213">
    <property type="component" value="Unassembled WGS sequence"/>
</dbReference>
<protein>
    <submittedName>
        <fullName evidence="2">Uncharacterized protein</fullName>
    </submittedName>
</protein>
<name>A0AAI9TTU5_9PEZI</name>
<dbReference type="AlphaFoldDB" id="A0AAI9TTU5"/>
<organism evidence="2 3">
    <name type="scientific">Colletotrichum cuscutae</name>
    <dbReference type="NCBI Taxonomy" id="1209917"/>
    <lineage>
        <taxon>Eukaryota</taxon>
        <taxon>Fungi</taxon>
        <taxon>Dikarya</taxon>
        <taxon>Ascomycota</taxon>
        <taxon>Pezizomycotina</taxon>
        <taxon>Sordariomycetes</taxon>
        <taxon>Hypocreomycetidae</taxon>
        <taxon>Glomerellales</taxon>
        <taxon>Glomerellaceae</taxon>
        <taxon>Colletotrichum</taxon>
        <taxon>Colletotrichum acutatum species complex</taxon>
    </lineage>
</organism>
<evidence type="ECO:0000313" key="3">
    <source>
        <dbReference type="Proteomes" id="UP001239213"/>
    </source>
</evidence>
<evidence type="ECO:0000256" key="1">
    <source>
        <dbReference type="SAM" id="MobiDB-lite"/>
    </source>
</evidence>
<evidence type="ECO:0000313" key="2">
    <source>
        <dbReference type="EMBL" id="KAK1445366.1"/>
    </source>
</evidence>
<feature type="region of interest" description="Disordered" evidence="1">
    <location>
        <begin position="1"/>
        <end position="28"/>
    </location>
</feature>
<gene>
    <name evidence="2" type="ORF">CCUS01_12693</name>
</gene>
<comment type="caution">
    <text evidence="2">The sequence shown here is derived from an EMBL/GenBank/DDBJ whole genome shotgun (WGS) entry which is preliminary data.</text>
</comment>
<proteinExistence type="predicted"/>